<dbReference type="Proteomes" id="UP000054937">
    <property type="component" value="Unassembled WGS sequence"/>
</dbReference>
<reference evidence="4 5" key="1">
    <citation type="journal article" date="2015" name="Sci. Rep.">
        <title>Genome of the facultative scuticociliatosis pathogen Pseudocohnilembus persalinus provides insight into its virulence through horizontal gene transfer.</title>
        <authorList>
            <person name="Xiong J."/>
            <person name="Wang G."/>
            <person name="Cheng J."/>
            <person name="Tian M."/>
            <person name="Pan X."/>
            <person name="Warren A."/>
            <person name="Jiang C."/>
            <person name="Yuan D."/>
            <person name="Miao W."/>
        </authorList>
    </citation>
    <scope>NUCLEOTIDE SEQUENCE [LARGE SCALE GENOMIC DNA]</scope>
    <source>
        <strain evidence="4">36N120E</strain>
    </source>
</reference>
<feature type="domain" description="Cyclic nucleotide-binding" evidence="3">
    <location>
        <begin position="406"/>
        <end position="446"/>
    </location>
</feature>
<keyword evidence="2" id="KW-0472">Membrane</keyword>
<name>A0A0V0QUX5_PSEPJ</name>
<protein>
    <submittedName>
        <fullName evidence="4">Cyclic nucleotide-binding protein</fullName>
    </submittedName>
</protein>
<dbReference type="InterPro" id="IPR000595">
    <property type="entry name" value="cNMP-bd_dom"/>
</dbReference>
<dbReference type="CDD" id="cd00038">
    <property type="entry name" value="CAP_ED"/>
    <property type="match status" value="1"/>
</dbReference>
<dbReference type="InterPro" id="IPR014710">
    <property type="entry name" value="RmlC-like_jellyroll"/>
</dbReference>
<accession>A0A0V0QUX5</accession>
<dbReference type="InParanoid" id="A0A0V0QUX5"/>
<proteinExistence type="predicted"/>
<dbReference type="EMBL" id="LDAU01000104">
    <property type="protein sequence ID" value="KRX05776.1"/>
    <property type="molecule type" value="Genomic_DNA"/>
</dbReference>
<feature type="coiled-coil region" evidence="1">
    <location>
        <begin position="669"/>
        <end position="699"/>
    </location>
</feature>
<dbReference type="OrthoDB" id="294737at2759"/>
<organism evidence="4 5">
    <name type="scientific">Pseudocohnilembus persalinus</name>
    <name type="common">Ciliate</name>
    <dbReference type="NCBI Taxonomy" id="266149"/>
    <lineage>
        <taxon>Eukaryota</taxon>
        <taxon>Sar</taxon>
        <taxon>Alveolata</taxon>
        <taxon>Ciliophora</taxon>
        <taxon>Intramacronucleata</taxon>
        <taxon>Oligohymenophorea</taxon>
        <taxon>Scuticociliatia</taxon>
        <taxon>Philasterida</taxon>
        <taxon>Pseudocohnilembidae</taxon>
        <taxon>Pseudocohnilembus</taxon>
    </lineage>
</organism>
<evidence type="ECO:0000256" key="1">
    <source>
        <dbReference type="SAM" id="Coils"/>
    </source>
</evidence>
<sequence>MNINGTQNYELQDNGIKDSQYHLANQIIDYCQKQKRPRNNKNLFIKQVLQKFVEQTPHFQNLVSNYKNNYYQKQDQEQYQKNEQNYVYNDEIQKSQNKQRSQGVLNNLVKICQLKDEQQYEKSLYNFIKCLKFETYKKGSIITNHIINNKNPGYIYIILKGKVVGIKEKDLEFQQLNQVKEWQFNLFIYEYFIVILVYFYYISIKQPYKSDIKQSTQEVFQDSEIKEEEQQQQEFTKYAENWSIILMKLGQLILQLKEVQNSENQQIKNYQQFKHQENQFVKDETQNLEEEIKKMILIQQNHQFEFPNIQQYVKFVQILKEFESFGEYSILNSQSKTHDSSIIALEDTYVLQIHIGYYNQSLKPFIFKNYYIDQIMNNTVFKMIKNEQKINKHFERQFLFLSLLKNDVVYEIGEKIEYLYIVKSGQIQLQRDDFNIHNFEQGDMFGHEEFFNYKENIQKLKIKKLLEKNIEEQNNQQKSDDYQIQEINESFNNDIQKEKMSYYNEMCYIDKQQLKKRVFRAVCIGIKKVRFSIDDLDRKNSDQPKNQVMQKNQNHNNLLGKIDINNESLSFNGKIDHGLIEQNQQQQNEYTQKIQNKNLINKLENNNQNLFLTTQQQNKFIFVDENPLSILKKLNINQQKDEIIDQIRKKQNSGNFIKLNHKKQGSYLKRSNKVNLKQLLAQNRKYNEQQMQINQIQNDLTIQNSDYNSNIYINDIDILDSQLIQNLNKLDKNQKTVI</sequence>
<keyword evidence="5" id="KW-1185">Reference proteome</keyword>
<keyword evidence="2" id="KW-0812">Transmembrane</keyword>
<dbReference type="PROSITE" id="PS50042">
    <property type="entry name" value="CNMP_BINDING_3"/>
    <property type="match status" value="1"/>
</dbReference>
<evidence type="ECO:0000313" key="5">
    <source>
        <dbReference type="Proteomes" id="UP000054937"/>
    </source>
</evidence>
<evidence type="ECO:0000259" key="3">
    <source>
        <dbReference type="PROSITE" id="PS50042"/>
    </source>
</evidence>
<dbReference type="AlphaFoldDB" id="A0A0V0QUX5"/>
<gene>
    <name evidence="4" type="ORF">PPERSA_02308</name>
</gene>
<dbReference type="Pfam" id="PF00027">
    <property type="entry name" value="cNMP_binding"/>
    <property type="match status" value="1"/>
</dbReference>
<comment type="caution">
    <text evidence="4">The sequence shown here is derived from an EMBL/GenBank/DDBJ whole genome shotgun (WGS) entry which is preliminary data.</text>
</comment>
<dbReference type="Gene3D" id="2.60.120.10">
    <property type="entry name" value="Jelly Rolls"/>
    <property type="match status" value="2"/>
</dbReference>
<feature type="transmembrane region" description="Helical" evidence="2">
    <location>
        <begin position="184"/>
        <end position="202"/>
    </location>
</feature>
<evidence type="ECO:0000313" key="4">
    <source>
        <dbReference type="EMBL" id="KRX05776.1"/>
    </source>
</evidence>
<dbReference type="InterPro" id="IPR018490">
    <property type="entry name" value="cNMP-bd_dom_sf"/>
</dbReference>
<keyword evidence="2" id="KW-1133">Transmembrane helix</keyword>
<evidence type="ECO:0000256" key="2">
    <source>
        <dbReference type="SAM" id="Phobius"/>
    </source>
</evidence>
<keyword evidence="1" id="KW-0175">Coiled coil</keyword>
<dbReference type="SUPFAM" id="SSF51206">
    <property type="entry name" value="cAMP-binding domain-like"/>
    <property type="match status" value="2"/>
</dbReference>